<keyword evidence="2" id="KW-1185">Reference proteome</keyword>
<name>A0ABN9FZL3_9NEOB</name>
<organism evidence="1 2">
    <name type="scientific">Staurois parvus</name>
    <dbReference type="NCBI Taxonomy" id="386267"/>
    <lineage>
        <taxon>Eukaryota</taxon>
        <taxon>Metazoa</taxon>
        <taxon>Chordata</taxon>
        <taxon>Craniata</taxon>
        <taxon>Vertebrata</taxon>
        <taxon>Euteleostomi</taxon>
        <taxon>Amphibia</taxon>
        <taxon>Batrachia</taxon>
        <taxon>Anura</taxon>
        <taxon>Neobatrachia</taxon>
        <taxon>Ranoidea</taxon>
        <taxon>Ranidae</taxon>
        <taxon>Staurois</taxon>
    </lineage>
</organism>
<comment type="caution">
    <text evidence="1">The sequence shown here is derived from an EMBL/GenBank/DDBJ whole genome shotgun (WGS) entry which is preliminary data.</text>
</comment>
<evidence type="ECO:0000313" key="1">
    <source>
        <dbReference type="EMBL" id="CAI9601425.1"/>
    </source>
</evidence>
<gene>
    <name evidence="1" type="ORF">SPARVUS_LOCUS12982032</name>
</gene>
<reference evidence="1" key="1">
    <citation type="submission" date="2023-05" db="EMBL/GenBank/DDBJ databases">
        <authorList>
            <person name="Stuckert A."/>
        </authorList>
    </citation>
    <scope>NUCLEOTIDE SEQUENCE</scope>
</reference>
<proteinExistence type="predicted"/>
<accession>A0ABN9FZL3</accession>
<dbReference type="Proteomes" id="UP001162483">
    <property type="component" value="Unassembled WGS sequence"/>
</dbReference>
<feature type="non-terminal residue" evidence="1">
    <location>
        <position position="1"/>
    </location>
</feature>
<dbReference type="EMBL" id="CATNWA010017566">
    <property type="protein sequence ID" value="CAI9601425.1"/>
    <property type="molecule type" value="Genomic_DNA"/>
</dbReference>
<sequence>NHLWVFYFFLNQKPLKILKKKNFFFLVFAIKFCK</sequence>
<protein>
    <submittedName>
        <fullName evidence="1">Uncharacterized protein</fullName>
    </submittedName>
</protein>
<evidence type="ECO:0000313" key="2">
    <source>
        <dbReference type="Proteomes" id="UP001162483"/>
    </source>
</evidence>